<evidence type="ECO:0000313" key="3">
    <source>
        <dbReference type="Proteomes" id="UP001634007"/>
    </source>
</evidence>
<organism evidence="2 3">
    <name type="scientific">Eucalyptus globulus</name>
    <name type="common">Tasmanian blue gum</name>
    <dbReference type="NCBI Taxonomy" id="34317"/>
    <lineage>
        <taxon>Eukaryota</taxon>
        <taxon>Viridiplantae</taxon>
        <taxon>Streptophyta</taxon>
        <taxon>Embryophyta</taxon>
        <taxon>Tracheophyta</taxon>
        <taxon>Spermatophyta</taxon>
        <taxon>Magnoliopsida</taxon>
        <taxon>eudicotyledons</taxon>
        <taxon>Gunneridae</taxon>
        <taxon>Pentapetalae</taxon>
        <taxon>rosids</taxon>
        <taxon>malvids</taxon>
        <taxon>Myrtales</taxon>
        <taxon>Myrtaceae</taxon>
        <taxon>Myrtoideae</taxon>
        <taxon>Eucalypteae</taxon>
        <taxon>Eucalyptus</taxon>
    </lineage>
</organism>
<feature type="compositionally biased region" description="Low complexity" evidence="1">
    <location>
        <begin position="18"/>
        <end position="28"/>
    </location>
</feature>
<keyword evidence="3" id="KW-1185">Reference proteome</keyword>
<feature type="compositionally biased region" description="Basic residues" evidence="1">
    <location>
        <begin position="1"/>
        <end position="17"/>
    </location>
</feature>
<dbReference type="AlphaFoldDB" id="A0ABD3LP91"/>
<gene>
    <name evidence="2" type="ORF">ACJRO7_012520</name>
</gene>
<dbReference type="PANTHER" id="PTHR35987">
    <property type="entry name" value="PROTEIN PLASTID REDOX INSENSITIVE 2, CHLOROPLASTIC-RELATED"/>
    <property type="match status" value="1"/>
</dbReference>
<dbReference type="InterPro" id="IPR039349">
    <property type="entry name" value="PRIN2"/>
</dbReference>
<proteinExistence type="predicted"/>
<dbReference type="PANTHER" id="PTHR35987:SF3">
    <property type="entry name" value="PROTEIN PLASTID REDOX INSENSITIVE 2-LIKE ISOFORM X1"/>
    <property type="match status" value="1"/>
</dbReference>
<evidence type="ECO:0000256" key="1">
    <source>
        <dbReference type="SAM" id="MobiDB-lite"/>
    </source>
</evidence>
<reference evidence="2 3" key="1">
    <citation type="submission" date="2024-11" db="EMBL/GenBank/DDBJ databases">
        <title>Chromosome-level genome assembly of Eucalyptus globulus Labill. provides insights into its genome evolution.</title>
        <authorList>
            <person name="Li X."/>
        </authorList>
    </citation>
    <scope>NUCLEOTIDE SEQUENCE [LARGE SCALE GENOMIC DNA]</scope>
    <source>
        <strain evidence="2">CL2024</strain>
        <tissue evidence="2">Fresh tender leaves</tissue>
    </source>
</reference>
<name>A0ABD3LP91_EUCGL</name>
<protein>
    <submittedName>
        <fullName evidence="2">Uncharacterized protein</fullName>
    </submittedName>
</protein>
<feature type="region of interest" description="Disordered" evidence="1">
    <location>
        <begin position="1"/>
        <end position="30"/>
    </location>
</feature>
<dbReference type="Proteomes" id="UP001634007">
    <property type="component" value="Unassembled WGS sequence"/>
</dbReference>
<sequence length="149" mass="16280">MASSHFHVKPIFVRKPRSSPSRARATSPQKHVCPGPIPEFAASVELREKLSKDIDTFGEDVDSVIQVCTQIFSEFLHEDYGGPGTLRADAFTDMLVALKANDLPGAALAARASLLWSGLGNLERETIELNCLILCCLKCCKCTMNVNND</sequence>
<comment type="caution">
    <text evidence="2">The sequence shown here is derived from an EMBL/GenBank/DDBJ whole genome shotgun (WGS) entry which is preliminary data.</text>
</comment>
<dbReference type="EMBL" id="JBJKBG010000002">
    <property type="protein sequence ID" value="KAL3751702.1"/>
    <property type="molecule type" value="Genomic_DNA"/>
</dbReference>
<accession>A0ABD3LP91</accession>
<evidence type="ECO:0000313" key="2">
    <source>
        <dbReference type="EMBL" id="KAL3751702.1"/>
    </source>
</evidence>